<dbReference type="InterPro" id="IPR008454">
    <property type="entry name" value="Collagen-bd_Cna-like_B-typ_dom"/>
</dbReference>
<feature type="domain" description="SDR-like Ig" evidence="10">
    <location>
        <begin position="65"/>
        <end position="167"/>
    </location>
</feature>
<comment type="similarity">
    <text evidence="2">Belongs to the serine-aspartate repeat-containing protein (SDr) family.</text>
</comment>
<dbReference type="Gene3D" id="2.60.40.10">
    <property type="entry name" value="Immunoglobulins"/>
    <property type="match status" value="1"/>
</dbReference>
<evidence type="ECO:0000256" key="7">
    <source>
        <dbReference type="SAM" id="SignalP"/>
    </source>
</evidence>
<keyword evidence="5 7" id="KW-0732">Signal</keyword>
<evidence type="ECO:0000256" key="6">
    <source>
        <dbReference type="ARBA" id="ARBA00023088"/>
    </source>
</evidence>
<evidence type="ECO:0000256" key="3">
    <source>
        <dbReference type="ARBA" id="ARBA00022512"/>
    </source>
</evidence>
<evidence type="ECO:0000256" key="5">
    <source>
        <dbReference type="ARBA" id="ARBA00022729"/>
    </source>
</evidence>
<evidence type="ECO:0000259" key="8">
    <source>
        <dbReference type="Pfam" id="PF05738"/>
    </source>
</evidence>
<protein>
    <submittedName>
        <fullName evidence="11">Cna B-type domain-containing protein</fullName>
    </submittedName>
</protein>
<gene>
    <name evidence="11" type="ORF">HLB29_04445</name>
</gene>
<dbReference type="Gene3D" id="2.60.40.1140">
    <property type="entry name" value="Collagen-binding surface protein Cna, B-type domain"/>
    <property type="match status" value="4"/>
</dbReference>
<comment type="subcellular location">
    <subcellularLocation>
        <location evidence="1">Secreted</location>
        <location evidence="1">Cell wall</location>
        <topology evidence="1">Peptidoglycan-anchor</topology>
    </subcellularLocation>
</comment>
<dbReference type="InterPro" id="IPR013783">
    <property type="entry name" value="Ig-like_fold"/>
</dbReference>
<evidence type="ECO:0000256" key="2">
    <source>
        <dbReference type="ARBA" id="ARBA00007257"/>
    </source>
</evidence>
<dbReference type="InterPro" id="IPR011252">
    <property type="entry name" value="Fibrogen-bd_dom1"/>
</dbReference>
<evidence type="ECO:0000313" key="12">
    <source>
        <dbReference type="Proteomes" id="UP000713904"/>
    </source>
</evidence>
<keyword evidence="12" id="KW-1185">Reference proteome</keyword>
<dbReference type="InterPro" id="IPR041033">
    <property type="entry name" value="SpaA_PFL_dom_1"/>
</dbReference>
<dbReference type="PANTHER" id="PTHR36108">
    <property type="entry name" value="COLOSSIN-B-RELATED"/>
    <property type="match status" value="1"/>
</dbReference>
<comment type="caution">
    <text evidence="11">The sequence shown here is derived from an EMBL/GenBank/DDBJ whole genome shotgun (WGS) entry which is preliminary data.</text>
</comment>
<dbReference type="SUPFAM" id="SSF49478">
    <property type="entry name" value="Cna protein B-type domain"/>
    <property type="match status" value="5"/>
</dbReference>
<dbReference type="RefSeq" id="WP_185623946.1">
    <property type="nucleotide sequence ID" value="NZ_JABGBW010000002.1"/>
</dbReference>
<evidence type="ECO:0000259" key="9">
    <source>
        <dbReference type="Pfam" id="PF17802"/>
    </source>
</evidence>
<name>A0ABR6TKJ9_9FIRM</name>
<dbReference type="Proteomes" id="UP000713904">
    <property type="component" value="Unassembled WGS sequence"/>
</dbReference>
<keyword evidence="6" id="KW-0572">Peptidoglycan-anchor</keyword>
<evidence type="ECO:0000313" key="11">
    <source>
        <dbReference type="EMBL" id="MBC2575929.1"/>
    </source>
</evidence>
<reference evidence="11 12" key="1">
    <citation type="submission" date="2020-05" db="EMBL/GenBank/DDBJ databases">
        <title>Draft genome of xy-202 and genomic insight in genome of the genus Peptostreptococcus.</title>
        <authorList>
            <person name="Zhang Z."/>
        </authorList>
    </citation>
    <scope>NUCLEOTIDE SEQUENCE [LARGE SCALE GENOMIC DNA]</scope>
    <source>
        <strain evidence="11 12">DSM 27025</strain>
    </source>
</reference>
<keyword evidence="4" id="KW-0964">Secreted</keyword>
<sequence length="841" mass="95048">MKKSKNIQKAFSLFLACVMFFGVLFESNRLSAEGTGVDRVQTKITKFEIKNQDGSAVPPNQEYGYWNQYRLEMDWDASIYGNQLKEGDYFIVKLPNQFKFPTEGPTVDFPLYAPDNQTVIANAHVNSNGEAGGGTVTVTFTNYVENKENIKGNLYLQAGFAHNNINAGGSNTIIVEIGGVQTSININIGKRPTVNNETFTKWGQKVPGNNEQATWVLRINHKKGNFKNLIISDRLFVNSGNLPPEIHYIPDSFVLKYADIDVYGNPTHIHQTFTYEELKDFLEFSNNNTRFTFKFSEKFGDTNGRQYIMEYKSTYIPQLLLRNEAIFQSIEENVIKQSSFKNAQAGGGGQGDLTQKIKIFKVDEDNMEIKLPNAEFLITKVKDNSTFILKTDGQGEAVSEKLEEGKYKIKEIKAPEGYILDETEQEVTVVAGEPLFWTAKNTKNITVKARKVWEDNGYGGDKKDLYFCLKADDKLLNDTKKKVEGTEDITWKVPKYNEQGKEIKYEVIEIDSEGKPWTENTNWESKIEGTHVGGFTVTNTYKNNNIKVEGKKTWEDNNDQDGKRPTEIKIKLMKSVGNAVAVEVDTKTVTADSNGEWKWSWNDLPEYENGQKIIYTIAEEKVEGYSTEVNGYNVKNSYTPGKISIRVTKAWEDNNDQDGKRPNSVTIKLLADEQEVPGKTLTLTKINNWTGSFTDLDEYKAGKKIKYTVKEETVGSGYTSAITGTAENGFTVTNTREIDKISVEGSKTWEDNNDQDGKRPTEIKINLMKKAGNAEAVKVDTKTVTAGPNGEWKWSWNNLPKYENGQEIAYIITEEKVEGYSTEVDGYNVKNLYTPEKTSIR</sequence>
<feature type="domain" description="CNA-B" evidence="8">
    <location>
        <begin position="645"/>
        <end position="735"/>
    </location>
</feature>
<feature type="non-terminal residue" evidence="11">
    <location>
        <position position="841"/>
    </location>
</feature>
<evidence type="ECO:0000256" key="4">
    <source>
        <dbReference type="ARBA" id="ARBA00022525"/>
    </source>
</evidence>
<feature type="domain" description="SpaA-like prealbumin fold" evidence="9">
    <location>
        <begin position="356"/>
        <end position="442"/>
    </location>
</feature>
<organism evidence="11 12">
    <name type="scientific">Peptostreptococcus canis</name>
    <dbReference type="NCBI Taxonomy" id="1159213"/>
    <lineage>
        <taxon>Bacteria</taxon>
        <taxon>Bacillati</taxon>
        <taxon>Bacillota</taxon>
        <taxon>Clostridia</taxon>
        <taxon>Peptostreptococcales</taxon>
        <taxon>Peptostreptococcaceae</taxon>
        <taxon>Peptostreptococcus</taxon>
    </lineage>
</organism>
<dbReference type="InterPro" id="IPR008966">
    <property type="entry name" value="Adhesion_dom_sf"/>
</dbReference>
<dbReference type="InterPro" id="IPR041171">
    <property type="entry name" value="SDR_Ig"/>
</dbReference>
<accession>A0ABR6TKJ9</accession>
<dbReference type="Pfam" id="PF17802">
    <property type="entry name" value="SpaA"/>
    <property type="match status" value="1"/>
</dbReference>
<feature type="domain" description="CNA-B" evidence="8">
    <location>
        <begin position="447"/>
        <end position="540"/>
    </location>
</feature>
<feature type="domain" description="CNA-B" evidence="8">
    <location>
        <begin position="743"/>
        <end position="831"/>
    </location>
</feature>
<dbReference type="CDD" id="cd00222">
    <property type="entry name" value="CollagenBindB"/>
    <property type="match status" value="3"/>
</dbReference>
<feature type="chain" id="PRO_5045832453" evidence="7">
    <location>
        <begin position="33"/>
        <end position="841"/>
    </location>
</feature>
<feature type="signal peptide" evidence="7">
    <location>
        <begin position="1"/>
        <end position="32"/>
    </location>
</feature>
<dbReference type="SUPFAM" id="SSF49401">
    <property type="entry name" value="Bacterial adhesins"/>
    <property type="match status" value="2"/>
</dbReference>
<dbReference type="PANTHER" id="PTHR36108:SF13">
    <property type="entry name" value="COLOSSIN-B-RELATED"/>
    <property type="match status" value="1"/>
</dbReference>
<feature type="domain" description="CNA-B" evidence="8">
    <location>
        <begin position="548"/>
        <end position="636"/>
    </location>
</feature>
<dbReference type="EMBL" id="JABGBW010000002">
    <property type="protein sequence ID" value="MBC2575929.1"/>
    <property type="molecule type" value="Genomic_DNA"/>
</dbReference>
<evidence type="ECO:0000256" key="1">
    <source>
        <dbReference type="ARBA" id="ARBA00004168"/>
    </source>
</evidence>
<dbReference type="Gene3D" id="2.60.40.1280">
    <property type="match status" value="1"/>
</dbReference>
<dbReference type="Pfam" id="PF05738">
    <property type="entry name" value="Cna_B"/>
    <property type="match status" value="4"/>
</dbReference>
<keyword evidence="3" id="KW-0134">Cell wall</keyword>
<proteinExistence type="inferred from homology"/>
<dbReference type="Pfam" id="PF17961">
    <property type="entry name" value="Big_8"/>
    <property type="match status" value="1"/>
</dbReference>
<evidence type="ECO:0000259" key="10">
    <source>
        <dbReference type="Pfam" id="PF17961"/>
    </source>
</evidence>